<reference evidence="5" key="1">
    <citation type="journal article" date="2018" name="Mitochondrial DNA A DNA Mapp Seq Anal">
        <title>Comparative analysis of the mitochondrial genomes of six newly sequenced diatoms reveals group II introns in the barcoding region of cox1.</title>
        <authorList>
            <person name="Pogoda C.S."/>
            <person name="Keepers K.G."/>
            <person name="Hamsher S.E."/>
            <person name="Stepanek J.G."/>
            <person name="Kane N.C."/>
            <person name="Kociolek J.P."/>
        </authorList>
    </citation>
    <scope>NUCLEOTIDE SEQUENCE</scope>
</reference>
<dbReference type="GO" id="GO:0005840">
    <property type="term" value="C:ribosome"/>
    <property type="evidence" value="ECO:0007669"/>
    <property type="project" value="UniProtKB-KW"/>
</dbReference>
<dbReference type="PRINTS" id="PR00975">
    <property type="entry name" value="RIBOSOMALS19"/>
</dbReference>
<dbReference type="HAMAP" id="MF_00531">
    <property type="entry name" value="Ribosomal_uS19"/>
    <property type="match status" value="1"/>
</dbReference>
<evidence type="ECO:0000313" key="5">
    <source>
        <dbReference type="EMBL" id="AVR57560.1"/>
    </source>
</evidence>
<dbReference type="InterPro" id="IPR023575">
    <property type="entry name" value="Ribosomal_uS19_SF"/>
</dbReference>
<dbReference type="GeneID" id="36937385"/>
<organism evidence="5">
    <name type="scientific">Melosira undulata</name>
    <dbReference type="NCBI Taxonomy" id="2133757"/>
    <lineage>
        <taxon>Eukaryota</taxon>
        <taxon>Sar</taxon>
        <taxon>Stramenopiles</taxon>
        <taxon>Ochrophyta</taxon>
        <taxon>Bacillariophyta</taxon>
        <taxon>Coscinodiscophyceae</taxon>
        <taxon>Coscinodiscophycidae</taxon>
        <taxon>Melosirales</taxon>
        <taxon>Melosiraceae</taxon>
        <taxon>Melosira</taxon>
    </lineage>
</organism>
<geneLocation type="mitochondrion" evidence="5"/>
<dbReference type="GO" id="GO:0006412">
    <property type="term" value="P:translation"/>
    <property type="evidence" value="ECO:0007669"/>
    <property type="project" value="InterPro"/>
</dbReference>
<dbReference type="Pfam" id="PF00203">
    <property type="entry name" value="Ribosomal_S19"/>
    <property type="match status" value="1"/>
</dbReference>
<gene>
    <name evidence="5" type="primary">rps19</name>
</gene>
<dbReference type="SUPFAM" id="SSF54570">
    <property type="entry name" value="Ribosomal protein S19"/>
    <property type="match status" value="1"/>
</dbReference>
<comment type="similarity">
    <text evidence="1 4">Belongs to the universal ribosomal protein uS19 family.</text>
</comment>
<evidence type="ECO:0000256" key="3">
    <source>
        <dbReference type="ARBA" id="ARBA00023274"/>
    </source>
</evidence>
<dbReference type="GO" id="GO:1990904">
    <property type="term" value="C:ribonucleoprotein complex"/>
    <property type="evidence" value="ECO:0007669"/>
    <property type="project" value="UniProtKB-KW"/>
</dbReference>
<proteinExistence type="inferred from homology"/>
<dbReference type="EMBL" id="MF997421">
    <property type="protein sequence ID" value="AVR57560.1"/>
    <property type="molecule type" value="Genomic_DNA"/>
</dbReference>
<evidence type="ECO:0000256" key="4">
    <source>
        <dbReference type="RuleBase" id="RU003485"/>
    </source>
</evidence>
<dbReference type="AlphaFoldDB" id="A0A3G1PWE7"/>
<protein>
    <submittedName>
        <fullName evidence="5">Ribosomal protein S19</fullName>
    </submittedName>
</protein>
<accession>A0A3G1PWE7</accession>
<evidence type="ECO:0000256" key="1">
    <source>
        <dbReference type="ARBA" id="ARBA00007345"/>
    </source>
</evidence>
<name>A0A3G1PWE7_9STRA</name>
<keyword evidence="5" id="KW-0496">Mitochondrion</keyword>
<sequence>MKAFNKKNLNLDIKTLNKKNVLLKSTKIMPYFLHKNFYVYNGKIFIKIFITKEMINHKIGEFVLTRKKFSFKKKKK</sequence>
<keyword evidence="3 4" id="KW-0687">Ribonucleoprotein</keyword>
<dbReference type="InterPro" id="IPR002222">
    <property type="entry name" value="Ribosomal_uS19"/>
</dbReference>
<evidence type="ECO:0000256" key="2">
    <source>
        <dbReference type="ARBA" id="ARBA00022980"/>
    </source>
</evidence>
<dbReference type="Gene3D" id="3.30.860.10">
    <property type="entry name" value="30s Ribosomal Protein S19, Chain A"/>
    <property type="match status" value="1"/>
</dbReference>
<dbReference type="GO" id="GO:0003735">
    <property type="term" value="F:structural constituent of ribosome"/>
    <property type="evidence" value="ECO:0007669"/>
    <property type="project" value="InterPro"/>
</dbReference>
<keyword evidence="2 4" id="KW-0689">Ribosomal protein</keyword>
<dbReference type="RefSeq" id="YP_009485496.1">
    <property type="nucleotide sequence ID" value="NC_037728.1"/>
</dbReference>